<dbReference type="InterPro" id="IPR033896">
    <property type="entry name" value="MEF2-like_N"/>
</dbReference>
<evidence type="ECO:0000256" key="5">
    <source>
        <dbReference type="ARBA" id="ARBA00023242"/>
    </source>
</evidence>
<evidence type="ECO:0000313" key="8">
    <source>
        <dbReference type="EMBL" id="KAK6930456.1"/>
    </source>
</evidence>
<keyword evidence="2" id="KW-0805">Transcription regulation</keyword>
<dbReference type="PANTHER" id="PTHR11945:SF776">
    <property type="entry name" value="AGAMOUS-LIKE 50-RELATED"/>
    <property type="match status" value="1"/>
</dbReference>
<dbReference type="GO" id="GO:0005634">
    <property type="term" value="C:nucleus"/>
    <property type="evidence" value="ECO:0007669"/>
    <property type="project" value="UniProtKB-SubCell"/>
</dbReference>
<dbReference type="InterPro" id="IPR036879">
    <property type="entry name" value="TF_MADSbox_sf"/>
</dbReference>
<feature type="domain" description="MADS-box" evidence="7">
    <location>
        <begin position="46"/>
        <end position="106"/>
    </location>
</feature>
<dbReference type="GO" id="GO:0000981">
    <property type="term" value="F:DNA-binding transcription factor activity, RNA polymerase II-specific"/>
    <property type="evidence" value="ECO:0007669"/>
    <property type="project" value="TreeGrafter"/>
</dbReference>
<comment type="subcellular location">
    <subcellularLocation>
        <location evidence="1">Nucleus</location>
    </subcellularLocation>
</comment>
<dbReference type="SUPFAM" id="SSF55455">
    <property type="entry name" value="SRF-like"/>
    <property type="match status" value="1"/>
</dbReference>
<dbReference type="GO" id="GO:0046983">
    <property type="term" value="F:protein dimerization activity"/>
    <property type="evidence" value="ECO:0007669"/>
    <property type="project" value="InterPro"/>
</dbReference>
<reference evidence="8 9" key="1">
    <citation type="submission" date="2023-12" db="EMBL/GenBank/DDBJ databases">
        <title>A high-quality genome assembly for Dillenia turbinata (Dilleniales).</title>
        <authorList>
            <person name="Chanderbali A."/>
        </authorList>
    </citation>
    <scope>NUCLEOTIDE SEQUENCE [LARGE SCALE GENOMIC DNA]</scope>
    <source>
        <strain evidence="8">LSX21</strain>
        <tissue evidence="8">Leaf</tissue>
    </source>
</reference>
<keyword evidence="9" id="KW-1185">Reference proteome</keyword>
<dbReference type="AlphaFoldDB" id="A0AAN8VIB5"/>
<dbReference type="PANTHER" id="PTHR11945">
    <property type="entry name" value="MADS BOX PROTEIN"/>
    <property type="match status" value="1"/>
</dbReference>
<keyword evidence="3" id="KW-0238">DNA-binding</keyword>
<evidence type="ECO:0000256" key="3">
    <source>
        <dbReference type="ARBA" id="ARBA00023125"/>
    </source>
</evidence>
<sequence>MEELEKRRQCLFQTCAREELASAPQDWGVRLLKRINFLPETLNKGNGRCKIRMEKMEKQSNLQVTFSRRRDGLFKKASELSTLCDAQVAIVVFSPGKKVYSFGHPSVEMVTDRFLNLDAGIIDFDSDQPIKHQQEANLSHLNAELMHLEYQLEIEKKRGEELDQAIKAMHVPDWLEVPIEQLTVKQLNTMKDALDGLKKKVEKEVRLRKLSELLSLSYYAGGSCSSDAGEGTSYSKGMY</sequence>
<dbReference type="Proteomes" id="UP001370490">
    <property type="component" value="Unassembled WGS sequence"/>
</dbReference>
<accession>A0AAN8VIB5</accession>
<name>A0AAN8VIB5_9MAGN</name>
<keyword evidence="6" id="KW-0175">Coiled coil</keyword>
<keyword evidence="5" id="KW-0539">Nucleus</keyword>
<evidence type="ECO:0000313" key="9">
    <source>
        <dbReference type="Proteomes" id="UP001370490"/>
    </source>
</evidence>
<evidence type="ECO:0000256" key="6">
    <source>
        <dbReference type="SAM" id="Coils"/>
    </source>
</evidence>
<comment type="caution">
    <text evidence="8">The sequence shown here is derived from an EMBL/GenBank/DDBJ whole genome shotgun (WGS) entry which is preliminary data.</text>
</comment>
<keyword evidence="4" id="KW-0804">Transcription</keyword>
<dbReference type="GO" id="GO:0000978">
    <property type="term" value="F:RNA polymerase II cis-regulatory region sequence-specific DNA binding"/>
    <property type="evidence" value="ECO:0007669"/>
    <property type="project" value="TreeGrafter"/>
</dbReference>
<dbReference type="InterPro" id="IPR002100">
    <property type="entry name" value="TF_MADSbox"/>
</dbReference>
<dbReference type="SMART" id="SM00432">
    <property type="entry name" value="MADS"/>
    <property type="match status" value="1"/>
</dbReference>
<evidence type="ECO:0000256" key="4">
    <source>
        <dbReference type="ARBA" id="ARBA00023163"/>
    </source>
</evidence>
<proteinExistence type="predicted"/>
<dbReference type="Gene3D" id="3.40.1810.10">
    <property type="entry name" value="Transcription factor, MADS-box"/>
    <property type="match status" value="1"/>
</dbReference>
<gene>
    <name evidence="8" type="ORF">RJ641_004550</name>
</gene>
<evidence type="ECO:0000259" key="7">
    <source>
        <dbReference type="PROSITE" id="PS50066"/>
    </source>
</evidence>
<organism evidence="8 9">
    <name type="scientific">Dillenia turbinata</name>
    <dbReference type="NCBI Taxonomy" id="194707"/>
    <lineage>
        <taxon>Eukaryota</taxon>
        <taxon>Viridiplantae</taxon>
        <taxon>Streptophyta</taxon>
        <taxon>Embryophyta</taxon>
        <taxon>Tracheophyta</taxon>
        <taxon>Spermatophyta</taxon>
        <taxon>Magnoliopsida</taxon>
        <taxon>eudicotyledons</taxon>
        <taxon>Gunneridae</taxon>
        <taxon>Pentapetalae</taxon>
        <taxon>Dilleniales</taxon>
        <taxon>Dilleniaceae</taxon>
        <taxon>Dillenia</taxon>
    </lineage>
</organism>
<dbReference type="PROSITE" id="PS50066">
    <property type="entry name" value="MADS_BOX_2"/>
    <property type="match status" value="1"/>
</dbReference>
<dbReference type="PRINTS" id="PR00404">
    <property type="entry name" value="MADSDOMAIN"/>
</dbReference>
<evidence type="ECO:0000256" key="2">
    <source>
        <dbReference type="ARBA" id="ARBA00023015"/>
    </source>
</evidence>
<feature type="coiled-coil region" evidence="6">
    <location>
        <begin position="131"/>
        <end position="158"/>
    </location>
</feature>
<protein>
    <submittedName>
        <fullName evidence="8">Transcription factor, MADS-box</fullName>
    </submittedName>
</protein>
<dbReference type="Gene3D" id="6.10.140.920">
    <property type="match status" value="1"/>
</dbReference>
<dbReference type="Pfam" id="PF00319">
    <property type="entry name" value="SRF-TF"/>
    <property type="match status" value="1"/>
</dbReference>
<dbReference type="GO" id="GO:0045944">
    <property type="term" value="P:positive regulation of transcription by RNA polymerase II"/>
    <property type="evidence" value="ECO:0007669"/>
    <property type="project" value="InterPro"/>
</dbReference>
<dbReference type="FunFam" id="3.40.1810.10:FF:000006">
    <property type="entry name" value="Agamous-like MADS-box protein AGL62"/>
    <property type="match status" value="1"/>
</dbReference>
<dbReference type="EMBL" id="JBAMMX010000012">
    <property type="protein sequence ID" value="KAK6930456.1"/>
    <property type="molecule type" value="Genomic_DNA"/>
</dbReference>
<evidence type="ECO:0000256" key="1">
    <source>
        <dbReference type="ARBA" id="ARBA00004123"/>
    </source>
</evidence>
<dbReference type="CDD" id="cd00265">
    <property type="entry name" value="MADS_MEF2_like"/>
    <property type="match status" value="1"/>
</dbReference>